<evidence type="ECO:0000313" key="2">
    <source>
        <dbReference type="Proteomes" id="UP000612899"/>
    </source>
</evidence>
<dbReference type="AlphaFoldDB" id="A0A8J3VE09"/>
<keyword evidence="2" id="KW-1185">Reference proteome</keyword>
<dbReference type="EMBL" id="BONY01000004">
    <property type="protein sequence ID" value="GIH02906.1"/>
    <property type="molecule type" value="Genomic_DNA"/>
</dbReference>
<evidence type="ECO:0000313" key="1">
    <source>
        <dbReference type="EMBL" id="GIH02906.1"/>
    </source>
</evidence>
<dbReference type="Proteomes" id="UP000612899">
    <property type="component" value="Unassembled WGS sequence"/>
</dbReference>
<gene>
    <name evidence="1" type="ORF">Rhe02_09730</name>
</gene>
<accession>A0A8J3VE09</accession>
<protein>
    <submittedName>
        <fullName evidence="1">Uncharacterized protein</fullName>
    </submittedName>
</protein>
<proteinExistence type="predicted"/>
<organism evidence="1 2">
    <name type="scientific">Rhizocola hellebori</name>
    <dbReference type="NCBI Taxonomy" id="1392758"/>
    <lineage>
        <taxon>Bacteria</taxon>
        <taxon>Bacillati</taxon>
        <taxon>Actinomycetota</taxon>
        <taxon>Actinomycetes</taxon>
        <taxon>Micromonosporales</taxon>
        <taxon>Micromonosporaceae</taxon>
        <taxon>Rhizocola</taxon>
    </lineage>
</organism>
<sequence>MYLTHPALRRIAAATGDVWPDLMWRFHTYTRDARGEVATLLHETSLRFNDSSNLVGQVLGRAADDIARLQRELATHGQVHAGGTDRRLADTLAAIERHTVLEQQLLRQYDAWRSHVDSPAAGGDFRLLVKAGDASWGVAEFRRHDRDQWHVLPDEEAATRFGIGKHARRAIGAVARIEGGYQLAAYHDPEFPHPDAPERSHQLPVFEDLQAAARCLLRWWAYREADNWDGRYPHNFAPDELAALSE</sequence>
<reference evidence="1" key="1">
    <citation type="submission" date="2021-01" db="EMBL/GenBank/DDBJ databases">
        <title>Whole genome shotgun sequence of Rhizocola hellebori NBRC 109834.</title>
        <authorList>
            <person name="Komaki H."/>
            <person name="Tamura T."/>
        </authorList>
    </citation>
    <scope>NUCLEOTIDE SEQUENCE</scope>
    <source>
        <strain evidence="1">NBRC 109834</strain>
    </source>
</reference>
<dbReference type="RefSeq" id="WP_203906827.1">
    <property type="nucleotide sequence ID" value="NZ_BONY01000004.1"/>
</dbReference>
<name>A0A8J3VE09_9ACTN</name>
<comment type="caution">
    <text evidence="1">The sequence shown here is derived from an EMBL/GenBank/DDBJ whole genome shotgun (WGS) entry which is preliminary data.</text>
</comment>